<feature type="signal peptide" evidence="1">
    <location>
        <begin position="1"/>
        <end position="19"/>
    </location>
</feature>
<organism evidence="2 3">
    <name type="scientific">Seminavis robusta</name>
    <dbReference type="NCBI Taxonomy" id="568900"/>
    <lineage>
        <taxon>Eukaryota</taxon>
        <taxon>Sar</taxon>
        <taxon>Stramenopiles</taxon>
        <taxon>Ochrophyta</taxon>
        <taxon>Bacillariophyta</taxon>
        <taxon>Bacillariophyceae</taxon>
        <taxon>Bacillariophycidae</taxon>
        <taxon>Naviculales</taxon>
        <taxon>Naviculaceae</taxon>
        <taxon>Seminavis</taxon>
    </lineage>
</organism>
<reference evidence="2" key="1">
    <citation type="submission" date="2020-06" db="EMBL/GenBank/DDBJ databases">
        <authorList>
            <consortium name="Plant Systems Biology data submission"/>
        </authorList>
    </citation>
    <scope>NUCLEOTIDE SEQUENCE</scope>
    <source>
        <strain evidence="2">D6</strain>
    </source>
</reference>
<proteinExistence type="predicted"/>
<accession>A0A9N8DT35</accession>
<gene>
    <name evidence="2" type="ORF">SEMRO_335_G120080.1</name>
</gene>
<comment type="caution">
    <text evidence="2">The sequence shown here is derived from an EMBL/GenBank/DDBJ whole genome shotgun (WGS) entry which is preliminary data.</text>
</comment>
<sequence>MKVVSAFLLLFASMMAVLAHGSLRSTTSNSPQSKNDGQAGRELFIGGMIDNAKDAVGNAVDRAKQAVSDAMESVFAQMMPTLKDELGSVFIEELGNHMDPFSLNGHTQTYELEDLADLGNCTANGTVDVSITEISGTSSLKFNSISMEETPTYTATNYKVKWEGATFEIETEIEKIEVNGTYTLTITDCGLSVETSTTGSVEITGIKATFEVEVDGFSKYTGETHITDYEVKDFEIDTSEATVSGDTTISTTVSTSNGDYNITADISDSVESFVDDELEGTLKDVALTLMNDLAGDFLPVVIDSSAFGVSA</sequence>
<evidence type="ECO:0000313" key="2">
    <source>
        <dbReference type="EMBL" id="CAB9508146.1"/>
    </source>
</evidence>
<protein>
    <submittedName>
        <fullName evidence="2">Uncharacterized protein</fullName>
    </submittedName>
</protein>
<dbReference type="AlphaFoldDB" id="A0A9N8DT35"/>
<evidence type="ECO:0000256" key="1">
    <source>
        <dbReference type="SAM" id="SignalP"/>
    </source>
</evidence>
<name>A0A9N8DT35_9STRA</name>
<feature type="chain" id="PRO_5040377268" evidence="1">
    <location>
        <begin position="20"/>
        <end position="311"/>
    </location>
</feature>
<dbReference type="EMBL" id="CAICTM010000334">
    <property type="protein sequence ID" value="CAB9508146.1"/>
    <property type="molecule type" value="Genomic_DNA"/>
</dbReference>
<evidence type="ECO:0000313" key="3">
    <source>
        <dbReference type="Proteomes" id="UP001153069"/>
    </source>
</evidence>
<keyword evidence="1" id="KW-0732">Signal</keyword>
<keyword evidence="3" id="KW-1185">Reference proteome</keyword>
<dbReference type="Proteomes" id="UP001153069">
    <property type="component" value="Unassembled WGS sequence"/>
</dbReference>